<dbReference type="EMBL" id="JAXAVV010000034">
    <property type="protein sequence ID" value="MDX8055933.1"/>
    <property type="molecule type" value="Genomic_DNA"/>
</dbReference>
<accession>A0ABU4U6G1</accession>
<organism evidence="1 2">
    <name type="scientific">Lentzea kristufekii</name>
    <dbReference type="NCBI Taxonomy" id="3095430"/>
    <lineage>
        <taxon>Bacteria</taxon>
        <taxon>Bacillati</taxon>
        <taxon>Actinomycetota</taxon>
        <taxon>Actinomycetes</taxon>
        <taxon>Pseudonocardiales</taxon>
        <taxon>Pseudonocardiaceae</taxon>
        <taxon>Lentzea</taxon>
    </lineage>
</organism>
<proteinExistence type="predicted"/>
<comment type="caution">
    <text evidence="1">The sequence shown here is derived from an EMBL/GenBank/DDBJ whole genome shotgun (WGS) entry which is preliminary data.</text>
</comment>
<keyword evidence="2" id="KW-1185">Reference proteome</keyword>
<sequence>MREVFCRVCGWSDGGVRWENGVGSFDICDCCGCEAGYEDVTPEAARGHRERWLAEGTPWFDRRARPDGWEWRDQLDRVPEAFH</sequence>
<evidence type="ECO:0000313" key="1">
    <source>
        <dbReference type="EMBL" id="MDX8055933.1"/>
    </source>
</evidence>
<evidence type="ECO:0008006" key="3">
    <source>
        <dbReference type="Google" id="ProtNLM"/>
    </source>
</evidence>
<reference evidence="1 2" key="1">
    <citation type="submission" date="2023-11" db="EMBL/GenBank/DDBJ databases">
        <title>Lentzea sokolovensis, sp. nov., Lentzea kristufkii, sp. nov., and Lentzea miocenensis, sp. nov., rare actinobacteria from Sokolov Coal Basin, Miocene lacustrine sediment, Czech Republic.</title>
        <authorList>
            <person name="Lara A."/>
            <person name="Kotroba L."/>
            <person name="Nouioui I."/>
            <person name="Neumann-Schaal M."/>
            <person name="Mast Y."/>
            <person name="Chronakova A."/>
        </authorList>
    </citation>
    <scope>NUCLEOTIDE SEQUENCE [LARGE SCALE GENOMIC DNA]</scope>
    <source>
        <strain evidence="1 2">BCCO 10_0798</strain>
    </source>
</reference>
<dbReference type="RefSeq" id="WP_319989646.1">
    <property type="nucleotide sequence ID" value="NZ_JAXAVV010000034.1"/>
</dbReference>
<evidence type="ECO:0000313" key="2">
    <source>
        <dbReference type="Proteomes" id="UP001271792"/>
    </source>
</evidence>
<name>A0ABU4U6G1_9PSEU</name>
<gene>
    <name evidence="1" type="ORF">SK571_41710</name>
</gene>
<dbReference type="Proteomes" id="UP001271792">
    <property type="component" value="Unassembled WGS sequence"/>
</dbReference>
<protein>
    <recommendedName>
        <fullName evidence="3">Cysteine-rich CPCC</fullName>
    </recommendedName>
</protein>
<reference evidence="1 2" key="2">
    <citation type="submission" date="2023-11" db="EMBL/GenBank/DDBJ databases">
        <authorList>
            <person name="Lara A.C."/>
            <person name="Chronakova A."/>
        </authorList>
    </citation>
    <scope>NUCLEOTIDE SEQUENCE [LARGE SCALE GENOMIC DNA]</scope>
    <source>
        <strain evidence="1 2">BCCO 10_0798</strain>
    </source>
</reference>